<dbReference type="CDD" id="cd19071">
    <property type="entry name" value="AKR_AKR1-5-like"/>
    <property type="match status" value="1"/>
</dbReference>
<sequence length="314" mass="35148">MLTRSTRIARPLSSSLCTMPKPTVAKNLQGKVKVGGTNGDELTHKLSDGNEIPQFGLGVYEMGDQATYDACITALKDGYRHIDTAEWYENEAPVGRAVRDFVSSSGVPRSEIFVTSKLMRNRTYDLALADLKNSLQEAGLDYFDLYLMHSPLGGAAKRKEVWRALLAARDQGLVKSVGVSNFGAKHIDEMIEDGVELPVLNQIDLHPFMRHPDIVDACEKHNIALEAWAPLARGLRFDHPVVIKMREKYGKTSAQIFLRWGLQHGYIVIPKSANPKRIVENAQIFDFEISQEDMDELDDLDEYLVTDWDVVGAD</sequence>
<dbReference type="FunFam" id="3.20.20.100:FF:000015">
    <property type="entry name" value="Oxidoreductase, aldo/keto reductase family"/>
    <property type="match status" value="1"/>
</dbReference>
<dbReference type="PROSITE" id="PS00062">
    <property type="entry name" value="ALDOKETO_REDUCTASE_2"/>
    <property type="match status" value="1"/>
</dbReference>
<evidence type="ECO:0000313" key="8">
    <source>
        <dbReference type="Proteomes" id="UP000006757"/>
    </source>
</evidence>
<evidence type="ECO:0000313" key="7">
    <source>
        <dbReference type="EMBL" id="EKD03169.1"/>
    </source>
</evidence>
<feature type="domain" description="NADP-dependent oxidoreductase" evidence="6">
    <location>
        <begin position="61"/>
        <end position="301"/>
    </location>
</feature>
<comment type="caution">
    <text evidence="7">The sequence shown here is derived from an EMBL/GenBank/DDBJ whole genome shotgun (WGS) entry which is preliminary data.</text>
</comment>
<dbReference type="Gene3D" id="3.20.20.100">
    <property type="entry name" value="NADP-dependent oxidoreductase domain"/>
    <property type="match status" value="1"/>
</dbReference>
<dbReference type="InterPro" id="IPR023210">
    <property type="entry name" value="NADP_OxRdtase_dom"/>
</dbReference>
<dbReference type="InterPro" id="IPR020471">
    <property type="entry name" value="AKR"/>
</dbReference>
<proteinExistence type="inferred from homology"/>
<evidence type="ECO:0000256" key="5">
    <source>
        <dbReference type="PIRSR" id="PIRSR000097-3"/>
    </source>
</evidence>
<dbReference type="SUPFAM" id="SSF51430">
    <property type="entry name" value="NAD(P)-linked oxidoreductase"/>
    <property type="match status" value="1"/>
</dbReference>
<feature type="active site" description="Proton donor" evidence="3">
    <location>
        <position position="88"/>
    </location>
</feature>
<reference evidence="7 8" key="1">
    <citation type="journal article" date="2012" name="Eukaryot. Cell">
        <title>Genome sequence of the Trichosporon asahii environmental strain CBS 8904.</title>
        <authorList>
            <person name="Yang R.Y."/>
            <person name="Li H.T."/>
            <person name="Zhu H."/>
            <person name="Zhou G.P."/>
            <person name="Wang M."/>
            <person name="Wang L."/>
        </authorList>
    </citation>
    <scope>NUCLEOTIDE SEQUENCE [LARGE SCALE GENOMIC DNA]</scope>
    <source>
        <strain evidence="7 8">CBS 8904</strain>
    </source>
</reference>
<dbReference type="PANTHER" id="PTHR43827">
    <property type="entry name" value="2,5-DIKETO-D-GLUCONIC ACID REDUCTASE"/>
    <property type="match status" value="1"/>
</dbReference>
<feature type="site" description="Lowers pKa of active site Tyr" evidence="5">
    <location>
        <position position="117"/>
    </location>
</feature>
<dbReference type="STRING" id="1220162.K1WQ71"/>
<evidence type="ECO:0000256" key="4">
    <source>
        <dbReference type="PIRSR" id="PIRSR000097-2"/>
    </source>
</evidence>
<evidence type="ECO:0000256" key="2">
    <source>
        <dbReference type="ARBA" id="ARBA00023002"/>
    </source>
</evidence>
<evidence type="ECO:0000256" key="3">
    <source>
        <dbReference type="PIRSR" id="PIRSR000097-1"/>
    </source>
</evidence>
<feature type="binding site" evidence="4">
    <location>
        <position position="149"/>
    </location>
    <ligand>
        <name>substrate</name>
    </ligand>
</feature>
<protein>
    <submittedName>
        <fullName evidence="7">Aldo-keto reductase</fullName>
    </submittedName>
</protein>
<dbReference type="InterPro" id="IPR036812">
    <property type="entry name" value="NAD(P)_OxRdtase_dom_sf"/>
</dbReference>
<gene>
    <name evidence="7" type="ORF">A1Q2_02618</name>
</gene>
<dbReference type="EMBL" id="AMBO01000268">
    <property type="protein sequence ID" value="EKD03169.1"/>
    <property type="molecule type" value="Genomic_DNA"/>
</dbReference>
<dbReference type="OrthoDB" id="416253at2759"/>
<dbReference type="Pfam" id="PF00248">
    <property type="entry name" value="Aldo_ket_red"/>
    <property type="match status" value="1"/>
</dbReference>
<dbReference type="PROSITE" id="PS00798">
    <property type="entry name" value="ALDOKETO_REDUCTASE_1"/>
    <property type="match status" value="1"/>
</dbReference>
<dbReference type="HOGENOM" id="CLU_023205_0_1_1"/>
<name>K1WQ71_TRIAC</name>
<accession>K1WQ71</accession>
<organism evidence="7 8">
    <name type="scientific">Trichosporon asahii var. asahii (strain CBS 8904)</name>
    <name type="common">Yeast</name>
    <dbReference type="NCBI Taxonomy" id="1220162"/>
    <lineage>
        <taxon>Eukaryota</taxon>
        <taxon>Fungi</taxon>
        <taxon>Dikarya</taxon>
        <taxon>Basidiomycota</taxon>
        <taxon>Agaricomycotina</taxon>
        <taxon>Tremellomycetes</taxon>
        <taxon>Trichosporonales</taxon>
        <taxon>Trichosporonaceae</taxon>
        <taxon>Trichosporon</taxon>
    </lineage>
</organism>
<dbReference type="FunCoup" id="K1WQ71">
    <property type="interactions" value="30"/>
</dbReference>
<dbReference type="InterPro" id="IPR018170">
    <property type="entry name" value="Aldo/ket_reductase_CS"/>
</dbReference>
<evidence type="ECO:0000259" key="6">
    <source>
        <dbReference type="Pfam" id="PF00248"/>
    </source>
</evidence>
<dbReference type="OMA" id="PRIHLGV"/>
<dbReference type="Proteomes" id="UP000006757">
    <property type="component" value="Unassembled WGS sequence"/>
</dbReference>
<dbReference type="PRINTS" id="PR00069">
    <property type="entry name" value="ALDKETRDTASE"/>
</dbReference>
<dbReference type="eggNOG" id="KOG1577">
    <property type="taxonomic scope" value="Eukaryota"/>
</dbReference>
<comment type="similarity">
    <text evidence="1">Belongs to the aldo/keto reductase family.</text>
</comment>
<dbReference type="PROSITE" id="PS00063">
    <property type="entry name" value="ALDOKETO_REDUCTASE_3"/>
    <property type="match status" value="1"/>
</dbReference>
<keyword evidence="2" id="KW-0560">Oxidoreductase</keyword>
<dbReference type="InParanoid" id="K1WQ71"/>
<dbReference type="GO" id="GO:0016491">
    <property type="term" value="F:oxidoreductase activity"/>
    <property type="evidence" value="ECO:0007669"/>
    <property type="project" value="UniProtKB-KW"/>
</dbReference>
<dbReference type="AlphaFoldDB" id="K1WQ71"/>
<keyword evidence="8" id="KW-1185">Reference proteome</keyword>
<dbReference type="PANTHER" id="PTHR43827:SF13">
    <property type="entry name" value="ALDO_KETO REDUCTASE FAMILY PROTEIN"/>
    <property type="match status" value="1"/>
</dbReference>
<evidence type="ECO:0000256" key="1">
    <source>
        <dbReference type="ARBA" id="ARBA00007905"/>
    </source>
</evidence>
<dbReference type="PIRSF" id="PIRSF000097">
    <property type="entry name" value="AKR"/>
    <property type="match status" value="1"/>
</dbReference>